<accession>A0ABP0PDC0</accession>
<protein>
    <recommendedName>
        <fullName evidence="4">C3H1-type domain-containing protein</fullName>
    </recommendedName>
</protein>
<feature type="region of interest" description="Disordered" evidence="1">
    <location>
        <begin position="216"/>
        <end position="257"/>
    </location>
</feature>
<sequence>MDDVDAEGGSLTALGAQPSLLHWQQLPPSFLRTRNRHQGPRSSPPIPLMAMKRMRMPFLRPDDAAEGASVSRPEEKWPGKKATQNKIPLQSTCETLEAPAKEVERSEEAGDAGSDLSEDVFHQELCGEEMISLALGAPEHWSLNCRPSAQERSHEDGTCVPCVFYTISKRCHFGKSCGCCHASSHRDPQTLSRFRTARNLKSALHLQRRVYKMSSAQENGRHGLGSADASASSSTTATAGSHRQPEMEPWTRCRPWG</sequence>
<dbReference type="Proteomes" id="UP001642484">
    <property type="component" value="Unassembled WGS sequence"/>
</dbReference>
<evidence type="ECO:0000256" key="1">
    <source>
        <dbReference type="SAM" id="MobiDB-lite"/>
    </source>
</evidence>
<evidence type="ECO:0008006" key="4">
    <source>
        <dbReference type="Google" id="ProtNLM"/>
    </source>
</evidence>
<name>A0ABP0PDC0_9DINO</name>
<dbReference type="EMBL" id="CAXAMN010022918">
    <property type="protein sequence ID" value="CAK9073799.1"/>
    <property type="molecule type" value="Genomic_DNA"/>
</dbReference>
<proteinExistence type="predicted"/>
<feature type="compositionally biased region" description="Low complexity" evidence="1">
    <location>
        <begin position="226"/>
        <end position="239"/>
    </location>
</feature>
<organism evidence="2 3">
    <name type="scientific">Durusdinium trenchii</name>
    <dbReference type="NCBI Taxonomy" id="1381693"/>
    <lineage>
        <taxon>Eukaryota</taxon>
        <taxon>Sar</taxon>
        <taxon>Alveolata</taxon>
        <taxon>Dinophyceae</taxon>
        <taxon>Suessiales</taxon>
        <taxon>Symbiodiniaceae</taxon>
        <taxon>Durusdinium</taxon>
    </lineage>
</organism>
<gene>
    <name evidence="2" type="ORF">CCMP2556_LOCUS36363</name>
</gene>
<feature type="compositionally biased region" description="Basic and acidic residues" evidence="1">
    <location>
        <begin position="99"/>
        <end position="108"/>
    </location>
</feature>
<keyword evidence="3" id="KW-1185">Reference proteome</keyword>
<reference evidence="2 3" key="1">
    <citation type="submission" date="2024-02" db="EMBL/GenBank/DDBJ databases">
        <authorList>
            <person name="Chen Y."/>
            <person name="Shah S."/>
            <person name="Dougan E. K."/>
            <person name="Thang M."/>
            <person name="Chan C."/>
        </authorList>
    </citation>
    <scope>NUCLEOTIDE SEQUENCE [LARGE SCALE GENOMIC DNA]</scope>
</reference>
<evidence type="ECO:0000313" key="3">
    <source>
        <dbReference type="Proteomes" id="UP001642484"/>
    </source>
</evidence>
<evidence type="ECO:0000313" key="2">
    <source>
        <dbReference type="EMBL" id="CAK9073799.1"/>
    </source>
</evidence>
<feature type="region of interest" description="Disordered" evidence="1">
    <location>
        <begin position="1"/>
        <end position="115"/>
    </location>
</feature>
<comment type="caution">
    <text evidence="2">The sequence shown here is derived from an EMBL/GenBank/DDBJ whole genome shotgun (WGS) entry which is preliminary data.</text>
</comment>
<feature type="compositionally biased region" description="Polar residues" evidence="1">
    <location>
        <begin position="82"/>
        <end position="94"/>
    </location>
</feature>